<sequence>MLPKFFSLSTKEEGRAGHRVAGCTLPMPPRTRPRRWRHCVAIPLIVRAASIYLSEFPSVSLPAIVIGVPLRSTGLRIRLYLVVRHQALEIPFFGARRLRLQIECESVTATAGVRVRVSPVGQTPYSSAFLDASGSLIIWIARSISIRSDVGRQ</sequence>
<evidence type="ECO:0000313" key="1">
    <source>
        <dbReference type="EMBL" id="KAF2859800.1"/>
    </source>
</evidence>
<dbReference type="EMBL" id="MU005988">
    <property type="protein sequence ID" value="KAF2859800.1"/>
    <property type="molecule type" value="Genomic_DNA"/>
</dbReference>
<name>A0A6A7BX48_9PEZI</name>
<dbReference type="AlphaFoldDB" id="A0A6A7BX48"/>
<accession>A0A6A7BX48</accession>
<protein>
    <submittedName>
        <fullName evidence="1">Uncharacterized protein</fullName>
    </submittedName>
</protein>
<gene>
    <name evidence="1" type="ORF">K470DRAFT_90199</name>
</gene>
<reference evidence="1" key="1">
    <citation type="journal article" date="2020" name="Stud. Mycol.">
        <title>101 Dothideomycetes genomes: a test case for predicting lifestyles and emergence of pathogens.</title>
        <authorList>
            <person name="Haridas S."/>
            <person name="Albert R."/>
            <person name="Binder M."/>
            <person name="Bloem J."/>
            <person name="Labutti K."/>
            <person name="Salamov A."/>
            <person name="Andreopoulos B."/>
            <person name="Baker S."/>
            <person name="Barry K."/>
            <person name="Bills G."/>
            <person name="Bluhm B."/>
            <person name="Cannon C."/>
            <person name="Castanera R."/>
            <person name="Culley D."/>
            <person name="Daum C."/>
            <person name="Ezra D."/>
            <person name="Gonzalez J."/>
            <person name="Henrissat B."/>
            <person name="Kuo A."/>
            <person name="Liang C."/>
            <person name="Lipzen A."/>
            <person name="Lutzoni F."/>
            <person name="Magnuson J."/>
            <person name="Mondo S."/>
            <person name="Nolan M."/>
            <person name="Ohm R."/>
            <person name="Pangilinan J."/>
            <person name="Park H.-J."/>
            <person name="Ramirez L."/>
            <person name="Alfaro M."/>
            <person name="Sun H."/>
            <person name="Tritt A."/>
            <person name="Yoshinaga Y."/>
            <person name="Zwiers L.-H."/>
            <person name="Turgeon B."/>
            <person name="Goodwin S."/>
            <person name="Spatafora J."/>
            <person name="Crous P."/>
            <person name="Grigoriev I."/>
        </authorList>
    </citation>
    <scope>NUCLEOTIDE SEQUENCE</scope>
    <source>
        <strain evidence="1">CBS 480.64</strain>
    </source>
</reference>
<dbReference type="Proteomes" id="UP000799421">
    <property type="component" value="Unassembled WGS sequence"/>
</dbReference>
<keyword evidence="2" id="KW-1185">Reference proteome</keyword>
<evidence type="ECO:0000313" key="2">
    <source>
        <dbReference type="Proteomes" id="UP000799421"/>
    </source>
</evidence>
<proteinExistence type="predicted"/>
<organism evidence="1 2">
    <name type="scientific">Piedraia hortae CBS 480.64</name>
    <dbReference type="NCBI Taxonomy" id="1314780"/>
    <lineage>
        <taxon>Eukaryota</taxon>
        <taxon>Fungi</taxon>
        <taxon>Dikarya</taxon>
        <taxon>Ascomycota</taxon>
        <taxon>Pezizomycotina</taxon>
        <taxon>Dothideomycetes</taxon>
        <taxon>Dothideomycetidae</taxon>
        <taxon>Capnodiales</taxon>
        <taxon>Piedraiaceae</taxon>
        <taxon>Piedraia</taxon>
    </lineage>
</organism>